<dbReference type="AlphaFoldDB" id="A0A4P7D5N2"/>
<keyword evidence="1" id="KW-0614">Plasmid</keyword>
<dbReference type="EMBL" id="CP038152">
    <property type="protein sequence ID" value="QBR04076.1"/>
    <property type="molecule type" value="Genomic_DNA"/>
</dbReference>
<keyword evidence="2" id="KW-1185">Reference proteome</keyword>
<accession>A0A4P7D5N2</accession>
<dbReference type="GeneID" id="39650197"/>
<proteinExistence type="predicted"/>
<organism evidence="1 2">
    <name type="scientific">Paraburkholderia pallida</name>
    <dbReference type="NCBI Taxonomy" id="2547399"/>
    <lineage>
        <taxon>Bacteria</taxon>
        <taxon>Pseudomonadati</taxon>
        <taxon>Pseudomonadota</taxon>
        <taxon>Betaproteobacteria</taxon>
        <taxon>Burkholderiales</taxon>
        <taxon>Burkholderiaceae</taxon>
        <taxon>Paraburkholderia</taxon>
    </lineage>
</organism>
<dbReference type="Proteomes" id="UP000295727">
    <property type="component" value="Plasmid unnamed1"/>
</dbReference>
<name>A0A4P7D5N2_9BURK</name>
<dbReference type="RefSeq" id="WP_134760108.1">
    <property type="nucleotide sequence ID" value="NZ_CP038152.1"/>
</dbReference>
<gene>
    <name evidence="1" type="ORF">E1956_43675</name>
</gene>
<reference evidence="1 2" key="1">
    <citation type="submission" date="2019-03" db="EMBL/GenBank/DDBJ databases">
        <title>Paraburkholderia sp. 7MH5, isolated from subtropical forest soil.</title>
        <authorList>
            <person name="Gao Z.-H."/>
            <person name="Qiu L.-H."/>
        </authorList>
    </citation>
    <scope>NUCLEOTIDE SEQUENCE [LARGE SCALE GENOMIC DNA]</scope>
    <source>
        <strain evidence="1 2">7MH5</strain>
        <plasmid evidence="1 2">unnamed1</plasmid>
    </source>
</reference>
<sequence>MEAHTEIYEGWTMEVFVKSRVNRMGATQFYIVQPVTYQEAPSSRVRQPAMEGHVDGPFRSAEEAFEAAFRDCRRDIDREINARKPRSDE</sequence>
<geneLocation type="plasmid" evidence="1 2">
    <name>unnamed1</name>
</geneLocation>
<evidence type="ECO:0000313" key="2">
    <source>
        <dbReference type="Proteomes" id="UP000295727"/>
    </source>
</evidence>
<dbReference type="KEGG" id="ppai:E1956_43675"/>
<evidence type="ECO:0000313" key="1">
    <source>
        <dbReference type="EMBL" id="QBR04076.1"/>
    </source>
</evidence>
<protein>
    <submittedName>
        <fullName evidence="1">Uncharacterized protein</fullName>
    </submittedName>
</protein>